<dbReference type="EMBL" id="JMQA01000029">
    <property type="protein sequence ID" value="KFN08435.1"/>
    <property type="molecule type" value="Genomic_DNA"/>
</dbReference>
<keyword evidence="3 6" id="KW-0812">Transmembrane</keyword>
<feature type="transmembrane region" description="Helical" evidence="6">
    <location>
        <begin position="84"/>
        <end position="102"/>
    </location>
</feature>
<dbReference type="GO" id="GO:0000271">
    <property type="term" value="P:polysaccharide biosynthetic process"/>
    <property type="evidence" value="ECO:0007669"/>
    <property type="project" value="InterPro"/>
</dbReference>
<dbReference type="Pfam" id="PF04138">
    <property type="entry name" value="GtrA_DPMS_TM"/>
    <property type="match status" value="1"/>
</dbReference>
<dbReference type="PANTHER" id="PTHR38459:SF1">
    <property type="entry name" value="PROPHAGE BACTOPRENOL-LINKED GLUCOSE TRANSLOCASE HOMOLOG"/>
    <property type="match status" value="1"/>
</dbReference>
<keyword evidence="9" id="KW-1185">Reference proteome</keyword>
<keyword evidence="4 6" id="KW-1133">Transmembrane helix</keyword>
<dbReference type="GO" id="GO:0005886">
    <property type="term" value="C:plasma membrane"/>
    <property type="evidence" value="ECO:0007669"/>
    <property type="project" value="TreeGrafter"/>
</dbReference>
<feature type="domain" description="GtrA/DPMS transmembrane" evidence="7">
    <location>
        <begin position="15"/>
        <end position="141"/>
    </location>
</feature>
<feature type="transmembrane region" description="Helical" evidence="6">
    <location>
        <begin position="44"/>
        <end position="63"/>
    </location>
</feature>
<dbReference type="STRING" id="44252.DJ90_1569"/>
<dbReference type="HOGENOM" id="CLU_083873_4_2_9"/>
<dbReference type="GeneID" id="77007480"/>
<dbReference type="PANTHER" id="PTHR38459">
    <property type="entry name" value="PROPHAGE BACTOPRENOL-LINKED GLUCOSE TRANSLOCASE HOMOLOG"/>
    <property type="match status" value="1"/>
</dbReference>
<evidence type="ECO:0000256" key="5">
    <source>
        <dbReference type="ARBA" id="ARBA00023136"/>
    </source>
</evidence>
<dbReference type="InterPro" id="IPR051401">
    <property type="entry name" value="GtrA_CellWall_Glycosyl"/>
</dbReference>
<protein>
    <submittedName>
        <fullName evidence="8">GtrA-like family protein</fullName>
    </submittedName>
</protein>
<reference evidence="8 9" key="1">
    <citation type="submission" date="2014-04" db="EMBL/GenBank/DDBJ databases">
        <authorList>
            <person name="Bishop-Lilly K.A."/>
            <person name="Broomall S.M."/>
            <person name="Chain P.S."/>
            <person name="Chertkov O."/>
            <person name="Coyne S.R."/>
            <person name="Daligault H.E."/>
            <person name="Davenport K.W."/>
            <person name="Erkkila T."/>
            <person name="Frey K.G."/>
            <person name="Gibbons H.S."/>
            <person name="Gu W."/>
            <person name="Jaissle J."/>
            <person name="Johnson S.L."/>
            <person name="Koroleva G.I."/>
            <person name="Ladner J.T."/>
            <person name="Lo C.-C."/>
            <person name="Minogue T.D."/>
            <person name="Munk C."/>
            <person name="Palacios G.F."/>
            <person name="Redden C.L."/>
            <person name="Rosenzweig C.N."/>
            <person name="Scholz M.B."/>
            <person name="Teshima H."/>
            <person name="Xu Y."/>
        </authorList>
    </citation>
    <scope>NUCLEOTIDE SEQUENCE [LARGE SCALE GENOMIC DNA]</scope>
    <source>
        <strain evidence="8 9">8244</strain>
    </source>
</reference>
<comment type="similarity">
    <text evidence="2">Belongs to the GtrA family.</text>
</comment>
<evidence type="ECO:0000256" key="6">
    <source>
        <dbReference type="SAM" id="Phobius"/>
    </source>
</evidence>
<evidence type="ECO:0000313" key="9">
    <source>
        <dbReference type="Proteomes" id="UP000029278"/>
    </source>
</evidence>
<feature type="transmembrane region" description="Helical" evidence="6">
    <location>
        <begin position="114"/>
        <end position="140"/>
    </location>
</feature>
<dbReference type="Proteomes" id="UP000029278">
    <property type="component" value="Unassembled WGS sequence"/>
</dbReference>
<comment type="caution">
    <text evidence="8">The sequence shown here is derived from an EMBL/GenBank/DDBJ whole genome shotgun (WGS) entry which is preliminary data.</text>
</comment>
<accession>A0A090ZDX7</accession>
<comment type="subcellular location">
    <subcellularLocation>
        <location evidence="1">Membrane</location>
        <topology evidence="1">Multi-pass membrane protein</topology>
    </subcellularLocation>
</comment>
<evidence type="ECO:0000256" key="1">
    <source>
        <dbReference type="ARBA" id="ARBA00004141"/>
    </source>
</evidence>
<keyword evidence="5 6" id="KW-0472">Membrane</keyword>
<dbReference type="InterPro" id="IPR007267">
    <property type="entry name" value="GtrA_DPMS_TM"/>
</dbReference>
<dbReference type="RefSeq" id="WP_036623310.1">
    <property type="nucleotide sequence ID" value="NZ_JAHAJO010000179.1"/>
</dbReference>
<evidence type="ECO:0000256" key="4">
    <source>
        <dbReference type="ARBA" id="ARBA00022989"/>
    </source>
</evidence>
<proteinExistence type="inferred from homology"/>
<gene>
    <name evidence="8" type="ORF">DJ90_1569</name>
</gene>
<name>A0A090ZDX7_PAEMA</name>
<evidence type="ECO:0000259" key="7">
    <source>
        <dbReference type="Pfam" id="PF04138"/>
    </source>
</evidence>
<organism evidence="8 9">
    <name type="scientific">Paenibacillus macerans</name>
    <name type="common">Bacillus macerans</name>
    <dbReference type="NCBI Taxonomy" id="44252"/>
    <lineage>
        <taxon>Bacteria</taxon>
        <taxon>Bacillati</taxon>
        <taxon>Bacillota</taxon>
        <taxon>Bacilli</taxon>
        <taxon>Bacillales</taxon>
        <taxon>Paenibacillaceae</taxon>
        <taxon>Paenibacillus</taxon>
    </lineage>
</organism>
<feature type="transmembrane region" description="Helical" evidence="6">
    <location>
        <begin position="12"/>
        <end position="38"/>
    </location>
</feature>
<dbReference type="AlphaFoldDB" id="A0A090ZDX7"/>
<evidence type="ECO:0000256" key="3">
    <source>
        <dbReference type="ARBA" id="ARBA00022692"/>
    </source>
</evidence>
<evidence type="ECO:0000313" key="8">
    <source>
        <dbReference type="EMBL" id="KFN08435.1"/>
    </source>
</evidence>
<evidence type="ECO:0000256" key="2">
    <source>
        <dbReference type="ARBA" id="ARBA00009399"/>
    </source>
</evidence>
<dbReference type="PATRIC" id="fig|44252.3.peg.3190"/>
<sequence length="157" mass="17623">MENAIKRRNIKQFVQFACIALLNTAVAVATMNSLLFIQPDPSEVLLGMFNAVSYVMAVLNSYFWNSRVTFKGLARGTKRQRFRFFIQSLASLGINYFAFLTVNDLLAPLGLPNWIRYNAALGIAGAISSISSFMFIKYLVFSEMNTQGRGAVDKNRE</sequence>